<accession>A0A9P1D1E8</accession>
<dbReference type="PANTHER" id="PTHR45624">
    <property type="entry name" value="MITOCHONDRIAL BASIC AMINO ACIDS TRANSPORTER-RELATED"/>
    <property type="match status" value="1"/>
</dbReference>
<dbReference type="OrthoDB" id="434730at2759"/>
<evidence type="ECO:0000256" key="9">
    <source>
        <dbReference type="PROSITE-ProRule" id="PRU00282"/>
    </source>
</evidence>
<evidence type="ECO:0000313" key="13">
    <source>
        <dbReference type="Proteomes" id="UP001152797"/>
    </source>
</evidence>
<protein>
    <submittedName>
        <fullName evidence="12">Mitochondrial carrier C4G9.20c</fullName>
    </submittedName>
</protein>
<dbReference type="InterPro" id="IPR050567">
    <property type="entry name" value="Mitochondrial_Carrier"/>
</dbReference>
<keyword evidence="4 9" id="KW-0812">Transmembrane</keyword>
<keyword evidence="6" id="KW-1133">Transmembrane helix</keyword>
<reference evidence="12 13" key="2">
    <citation type="submission" date="2024-05" db="EMBL/GenBank/DDBJ databases">
        <authorList>
            <person name="Chen Y."/>
            <person name="Shah S."/>
            <person name="Dougan E. K."/>
            <person name="Thang M."/>
            <person name="Chan C."/>
        </authorList>
    </citation>
    <scope>NUCLEOTIDE SEQUENCE [LARGE SCALE GENOMIC DNA]</scope>
</reference>
<keyword evidence="7" id="KW-0496">Mitochondrion</keyword>
<dbReference type="InterPro" id="IPR023395">
    <property type="entry name" value="MCP_dom_sf"/>
</dbReference>
<evidence type="ECO:0000256" key="1">
    <source>
        <dbReference type="ARBA" id="ARBA00004225"/>
    </source>
</evidence>
<evidence type="ECO:0000256" key="2">
    <source>
        <dbReference type="ARBA" id="ARBA00006375"/>
    </source>
</evidence>
<evidence type="ECO:0000256" key="4">
    <source>
        <dbReference type="ARBA" id="ARBA00022692"/>
    </source>
</evidence>
<gene>
    <name evidence="11" type="ORF">C1SCF055_LOCUS26292</name>
</gene>
<evidence type="ECO:0000256" key="5">
    <source>
        <dbReference type="ARBA" id="ARBA00022737"/>
    </source>
</evidence>
<evidence type="ECO:0000256" key="10">
    <source>
        <dbReference type="RuleBase" id="RU000488"/>
    </source>
</evidence>
<comment type="similarity">
    <text evidence="2 10">Belongs to the mitochondrial carrier (TC 2.A.29) family.</text>
</comment>
<keyword evidence="3 10" id="KW-0813">Transport</keyword>
<evidence type="ECO:0000313" key="12">
    <source>
        <dbReference type="EMBL" id="CAL4787463.1"/>
    </source>
</evidence>
<dbReference type="Proteomes" id="UP001152797">
    <property type="component" value="Unassembled WGS sequence"/>
</dbReference>
<sequence>MEPKDTGGAVPGALHRELLWALASGAAYGISATLVGQPLDTIKTMMQTEQARGVGRATVLETIGRMQASPSLLLRTAYGGGRAVLLGAVLFRSLPFVVYSGTLTSLPWHHTAQLGGVDWRVWVSGMVAGVARGLVENPFEALKTQKQVWGTSYLDSLRAGHIWRGLSATCGRNVILVTMFFVLSDKLSDLRDLPLSGDLGDRPFLRGSCITVCCWIAAWPFDVVKSQMQSMRTSQVTHGCWSHAGTNGVAGLLLQTWRGHMLYRGLLPGLARACFANGSGMYAYQKVQQMR</sequence>
<dbReference type="GO" id="GO:0000064">
    <property type="term" value="F:L-ornithine transmembrane transporter activity"/>
    <property type="evidence" value="ECO:0007669"/>
    <property type="project" value="TreeGrafter"/>
</dbReference>
<dbReference type="EMBL" id="CAMXCT010002746">
    <property type="protein sequence ID" value="CAI4000151.1"/>
    <property type="molecule type" value="Genomic_DNA"/>
</dbReference>
<keyword evidence="5" id="KW-0677">Repeat</keyword>
<dbReference type="EMBL" id="CAMXCT030002746">
    <property type="protein sequence ID" value="CAL4787463.1"/>
    <property type="molecule type" value="Genomic_DNA"/>
</dbReference>
<dbReference type="GO" id="GO:1990575">
    <property type="term" value="P:mitochondrial L-ornithine transmembrane transport"/>
    <property type="evidence" value="ECO:0007669"/>
    <property type="project" value="TreeGrafter"/>
</dbReference>
<reference evidence="11" key="1">
    <citation type="submission" date="2022-10" db="EMBL/GenBank/DDBJ databases">
        <authorList>
            <person name="Chen Y."/>
            <person name="Dougan E. K."/>
            <person name="Chan C."/>
            <person name="Rhodes N."/>
            <person name="Thang M."/>
        </authorList>
    </citation>
    <scope>NUCLEOTIDE SEQUENCE</scope>
</reference>
<evidence type="ECO:0000256" key="6">
    <source>
        <dbReference type="ARBA" id="ARBA00022989"/>
    </source>
</evidence>
<dbReference type="Pfam" id="PF00153">
    <property type="entry name" value="Mito_carr"/>
    <property type="match status" value="2"/>
</dbReference>
<dbReference type="Gene3D" id="1.50.40.10">
    <property type="entry name" value="Mitochondrial carrier domain"/>
    <property type="match status" value="2"/>
</dbReference>
<proteinExistence type="inferred from homology"/>
<evidence type="ECO:0000313" key="11">
    <source>
        <dbReference type="EMBL" id="CAI4000151.1"/>
    </source>
</evidence>
<dbReference type="PANTHER" id="PTHR45624:SF58">
    <property type="entry name" value="CARRIER PROTEIN, PUTATIVE-RELATED"/>
    <property type="match status" value="1"/>
</dbReference>
<dbReference type="AlphaFoldDB" id="A0A9P1D1E8"/>
<name>A0A9P1D1E8_9DINO</name>
<comment type="caution">
    <text evidence="11">The sequence shown here is derived from an EMBL/GenBank/DDBJ whole genome shotgun (WGS) entry which is preliminary data.</text>
</comment>
<evidence type="ECO:0000256" key="3">
    <source>
        <dbReference type="ARBA" id="ARBA00022448"/>
    </source>
</evidence>
<dbReference type="PROSITE" id="PS50920">
    <property type="entry name" value="SOLCAR"/>
    <property type="match status" value="1"/>
</dbReference>
<keyword evidence="8 9" id="KW-0472">Membrane</keyword>
<dbReference type="SUPFAM" id="SSF103506">
    <property type="entry name" value="Mitochondrial carrier"/>
    <property type="match status" value="1"/>
</dbReference>
<dbReference type="GO" id="GO:0031966">
    <property type="term" value="C:mitochondrial membrane"/>
    <property type="evidence" value="ECO:0007669"/>
    <property type="project" value="UniProtKB-SubCell"/>
</dbReference>
<evidence type="ECO:0000256" key="8">
    <source>
        <dbReference type="ARBA" id="ARBA00023136"/>
    </source>
</evidence>
<keyword evidence="13" id="KW-1185">Reference proteome</keyword>
<evidence type="ECO:0000256" key="7">
    <source>
        <dbReference type="ARBA" id="ARBA00023128"/>
    </source>
</evidence>
<dbReference type="EMBL" id="CAMXCT020002746">
    <property type="protein sequence ID" value="CAL1153526.1"/>
    <property type="molecule type" value="Genomic_DNA"/>
</dbReference>
<dbReference type="InterPro" id="IPR018108">
    <property type="entry name" value="MCP_transmembrane"/>
</dbReference>
<comment type="subcellular location">
    <subcellularLocation>
        <location evidence="1">Mitochondrion membrane</location>
        <topology evidence="1">Multi-pass membrane protein</topology>
    </subcellularLocation>
</comment>
<feature type="repeat" description="Solcar" evidence="9">
    <location>
        <begin position="16"/>
        <end position="105"/>
    </location>
</feature>
<organism evidence="11">
    <name type="scientific">Cladocopium goreaui</name>
    <dbReference type="NCBI Taxonomy" id="2562237"/>
    <lineage>
        <taxon>Eukaryota</taxon>
        <taxon>Sar</taxon>
        <taxon>Alveolata</taxon>
        <taxon>Dinophyceae</taxon>
        <taxon>Suessiales</taxon>
        <taxon>Symbiodiniaceae</taxon>
        <taxon>Cladocopium</taxon>
    </lineage>
</organism>